<dbReference type="Proteomes" id="UP000033591">
    <property type="component" value="Unassembled WGS sequence"/>
</dbReference>
<evidence type="ECO:0000313" key="4">
    <source>
        <dbReference type="Proteomes" id="UP000033591"/>
    </source>
</evidence>
<comment type="caution">
    <text evidence="3">The sequence shown here is derived from an EMBL/GenBank/DDBJ whole genome shotgun (WGS) entry which is preliminary data.</text>
</comment>
<dbReference type="PANTHER" id="PTHR32063:SF21">
    <property type="entry name" value="MULTIDRUG RESISTANCE PROTEIN MDTB"/>
    <property type="match status" value="1"/>
</dbReference>
<feature type="transmembrane region" description="Helical" evidence="2">
    <location>
        <begin position="191"/>
        <end position="208"/>
    </location>
</feature>
<evidence type="ECO:0000256" key="1">
    <source>
        <dbReference type="SAM" id="MobiDB-lite"/>
    </source>
</evidence>
<dbReference type="Gene3D" id="3.30.70.1430">
    <property type="entry name" value="Multidrug efflux transporter AcrB pore domain"/>
    <property type="match status" value="1"/>
</dbReference>
<proteinExistence type="predicted"/>
<reference evidence="3 4" key="1">
    <citation type="submission" date="2015-01" db="EMBL/GenBank/DDBJ databases">
        <title>Genome Sequencing of Rickettsiales.</title>
        <authorList>
            <person name="Daugherty S.C."/>
            <person name="Su Q."/>
            <person name="Abolude K."/>
            <person name="Beier-Sexton M."/>
            <person name="Carlyon J.A."/>
            <person name="Carter R."/>
            <person name="Day N.P."/>
            <person name="Dumler S.J."/>
            <person name="Dyachenko V."/>
            <person name="Godinez A."/>
            <person name="Kurtti T.J."/>
            <person name="Lichay M."/>
            <person name="Mullins K.E."/>
            <person name="Ott S."/>
            <person name="Pappas-Brown V."/>
            <person name="Paris D.H."/>
            <person name="Patel P."/>
            <person name="Richards A.L."/>
            <person name="Sadzewicz L."/>
            <person name="Sears K."/>
            <person name="Seidman D."/>
            <person name="Sengamalay N."/>
            <person name="Stenos J."/>
            <person name="Tallon L.J."/>
            <person name="Vincent G."/>
            <person name="Fraser C.M."/>
            <person name="Munderloh U."/>
            <person name="Dunning-Hotopp J.C."/>
        </authorList>
    </citation>
    <scope>NUCLEOTIDE SEQUENCE [LARGE SCALE GENOMIC DNA]</scope>
    <source>
        <strain evidence="3 4">Ect</strain>
    </source>
</reference>
<dbReference type="GO" id="GO:0042910">
    <property type="term" value="F:xenobiotic transmembrane transporter activity"/>
    <property type="evidence" value="ECO:0007669"/>
    <property type="project" value="TreeGrafter"/>
</dbReference>
<gene>
    <name evidence="3" type="ORF">RMAECT_1220</name>
</gene>
<dbReference type="SUPFAM" id="SSF82866">
    <property type="entry name" value="Multidrug efflux transporter AcrB transmembrane domain"/>
    <property type="match status" value="1"/>
</dbReference>
<dbReference type="PRINTS" id="PR00702">
    <property type="entry name" value="ACRIFLAVINRP"/>
</dbReference>
<keyword evidence="2" id="KW-0812">Transmembrane</keyword>
<dbReference type="EMBL" id="LAOC01000001">
    <property type="protein sequence ID" value="KJV78228.1"/>
    <property type="molecule type" value="Genomic_DNA"/>
</dbReference>
<feature type="transmembrane region" description="Helical" evidence="2">
    <location>
        <begin position="32"/>
        <end position="52"/>
    </location>
</feature>
<dbReference type="Gene3D" id="3.30.2090.10">
    <property type="entry name" value="Multidrug efflux transporter AcrB TolC docking domain, DN and DC subdomains"/>
    <property type="match status" value="1"/>
</dbReference>
<accession>A0A0F3PD60</accession>
<dbReference type="InterPro" id="IPR001036">
    <property type="entry name" value="Acrflvin-R"/>
</dbReference>
<dbReference type="SUPFAM" id="SSF82693">
    <property type="entry name" value="Multidrug efflux transporter AcrB pore domain, PN1, PN2, PC1 and PC2 subdomains"/>
    <property type="match status" value="1"/>
</dbReference>
<evidence type="ECO:0000313" key="3">
    <source>
        <dbReference type="EMBL" id="KJV78228.1"/>
    </source>
</evidence>
<dbReference type="SUPFAM" id="SSF82714">
    <property type="entry name" value="Multidrug efflux transporter AcrB TolC docking domain, DN and DC subdomains"/>
    <property type="match status" value="1"/>
</dbReference>
<organism evidence="3 4">
    <name type="scientific">Rickettsia rhipicephali str. Ect</name>
    <dbReference type="NCBI Taxonomy" id="1359199"/>
    <lineage>
        <taxon>Bacteria</taxon>
        <taxon>Pseudomonadati</taxon>
        <taxon>Pseudomonadota</taxon>
        <taxon>Alphaproteobacteria</taxon>
        <taxon>Rickettsiales</taxon>
        <taxon>Rickettsiaceae</taxon>
        <taxon>Rickettsieae</taxon>
        <taxon>Rickettsia</taxon>
        <taxon>spotted fever group</taxon>
    </lineage>
</organism>
<feature type="region of interest" description="Disordered" evidence="1">
    <location>
        <begin position="140"/>
        <end position="161"/>
    </location>
</feature>
<dbReference type="PANTHER" id="PTHR32063">
    <property type="match status" value="1"/>
</dbReference>
<feature type="transmembrane region" description="Helical" evidence="2">
    <location>
        <begin position="73"/>
        <end position="98"/>
    </location>
</feature>
<dbReference type="Gene3D" id="1.20.1640.10">
    <property type="entry name" value="Multidrug efflux transporter AcrB transmembrane domain"/>
    <property type="match status" value="2"/>
</dbReference>
<feature type="transmembrane region" description="Helical" evidence="2">
    <location>
        <begin position="7"/>
        <end position="26"/>
    </location>
</feature>
<dbReference type="GO" id="GO:0005886">
    <property type="term" value="C:plasma membrane"/>
    <property type="evidence" value="ECO:0007669"/>
    <property type="project" value="TreeGrafter"/>
</dbReference>
<keyword evidence="2" id="KW-0472">Membrane</keyword>
<dbReference type="Pfam" id="PF00873">
    <property type="entry name" value="ACR_tran"/>
    <property type="match status" value="1"/>
</dbReference>
<feature type="compositionally biased region" description="Polar residues" evidence="1">
    <location>
        <begin position="147"/>
        <end position="159"/>
    </location>
</feature>
<dbReference type="Gene3D" id="3.30.70.1440">
    <property type="entry name" value="Multidrug efflux transporter AcrB pore domain"/>
    <property type="match status" value="1"/>
</dbReference>
<keyword evidence="2" id="KW-1133">Transmembrane helix</keyword>
<dbReference type="PATRIC" id="fig|1359199.3.peg.1201"/>
<evidence type="ECO:0000256" key="2">
    <source>
        <dbReference type="SAM" id="Phobius"/>
    </source>
</evidence>
<protein>
    <submittedName>
        <fullName evidence="3">Export membrane family protein</fullName>
    </submittedName>
</protein>
<feature type="transmembrane region" description="Helical" evidence="2">
    <location>
        <begin position="104"/>
        <end position="132"/>
    </location>
</feature>
<dbReference type="InterPro" id="IPR027463">
    <property type="entry name" value="AcrB_DN_DC_subdom"/>
</dbReference>
<sequence length="432" mass="47669">MIIPTIALPLSVVGTFAFMYLFGYSIDNMSLMALTLAMGFVVDDAIVVLENITRHMEKGESKIAACINDTKEIGFTIVSRTLSLMMIFIPILFMSGILGKLLHALAVVITTAILLSGVISITVTPMLCNVFLRDRHCEERSDEARSGQPTEIATASLTPRNDDLPLTEKALEYVKQKYGSSLKTVLEHSKTTMLIFLLVIIATAYLFGKVRKGFMPDSDTGQILVFTDAAQTISFDAMVQEQQQVSDVLLKNPNIDSFFSAVGVVSGRNSAVNQGTILVSLKPRDQRIGAGTVIDQLRSKLNHLVGLRVYIQNVPTITIDGQATKNQYQYTMQELDQDVLFSFAPKLKDKFARLPGFIDVTSDLQIAQPQTLAQIDRYKAAKLGISVEYVQNILYAAYGAEQISTLYTTPTAQYDVILELDPKYQTDSSMLS</sequence>
<dbReference type="AlphaFoldDB" id="A0A0F3PD60"/>
<name>A0A0F3PD60_RICRH</name>